<proteinExistence type="predicted"/>
<evidence type="ECO:0000313" key="2">
    <source>
        <dbReference type="Proteomes" id="UP000616151"/>
    </source>
</evidence>
<reference evidence="1" key="1">
    <citation type="submission" date="2021-01" db="EMBL/GenBank/DDBJ databases">
        <authorList>
            <person name="Sun Q."/>
        </authorList>
    </citation>
    <scope>NUCLEOTIDE SEQUENCE</scope>
    <source>
        <strain evidence="1">YIM B02566</strain>
    </source>
</reference>
<evidence type="ECO:0000313" key="1">
    <source>
        <dbReference type="EMBL" id="MBK1866043.1"/>
    </source>
</evidence>
<dbReference type="EMBL" id="JAENHL010000006">
    <property type="protein sequence ID" value="MBK1866043.1"/>
    <property type="molecule type" value="Genomic_DNA"/>
</dbReference>
<keyword evidence="2" id="KW-1185">Reference proteome</keyword>
<name>A0ACC5R0A4_9HYPH</name>
<accession>A0ACC5R0A4</accession>
<dbReference type="Proteomes" id="UP000616151">
    <property type="component" value="Unassembled WGS sequence"/>
</dbReference>
<comment type="caution">
    <text evidence="1">The sequence shown here is derived from an EMBL/GenBank/DDBJ whole genome shotgun (WGS) entry which is preliminary data.</text>
</comment>
<protein>
    <submittedName>
        <fullName evidence="1">Nuclear transport factor 2 family protein</fullName>
    </submittedName>
</protein>
<sequence length="130" mass="14744">MRSKVLQWLRDWEVLINGQDFAKARTLFAEDVVSFGTFSEILTGLADLEARQWRVIWPTIAGFTFDDPKIVISGDTAIVISLWHSQGKTKDGGWYDRRGRCTLVLRQDGEKLLCIHSHLSMEPGIPPLSD</sequence>
<organism evidence="1 2">
    <name type="scientific">Taklimakanibacter albus</name>
    <dbReference type="NCBI Taxonomy" id="2800327"/>
    <lineage>
        <taxon>Bacteria</taxon>
        <taxon>Pseudomonadati</taxon>
        <taxon>Pseudomonadota</taxon>
        <taxon>Alphaproteobacteria</taxon>
        <taxon>Hyphomicrobiales</taxon>
        <taxon>Aestuariivirgaceae</taxon>
        <taxon>Taklimakanibacter</taxon>
    </lineage>
</organism>
<gene>
    <name evidence="1" type="ORF">JHL16_06730</name>
</gene>